<dbReference type="AlphaFoldDB" id="A0AA47KP37"/>
<dbReference type="SUPFAM" id="SSF51735">
    <property type="entry name" value="NAD(P)-binding Rossmann-fold domains"/>
    <property type="match status" value="1"/>
</dbReference>
<evidence type="ECO:0000313" key="2">
    <source>
        <dbReference type="Proteomes" id="UP001164748"/>
    </source>
</evidence>
<dbReference type="InterPro" id="IPR052184">
    <property type="entry name" value="SDR_enzymes"/>
</dbReference>
<dbReference type="GO" id="GO:0016616">
    <property type="term" value="F:oxidoreductase activity, acting on the CH-OH group of donors, NAD or NADP as acceptor"/>
    <property type="evidence" value="ECO:0007669"/>
    <property type="project" value="TreeGrafter"/>
</dbReference>
<dbReference type="RefSeq" id="WP_269580474.1">
    <property type="nucleotide sequence ID" value="NZ_CP114589.1"/>
</dbReference>
<evidence type="ECO:0000313" key="1">
    <source>
        <dbReference type="EMBL" id="WBA10466.1"/>
    </source>
</evidence>
<keyword evidence="1" id="KW-0614">Plasmid</keyword>
<gene>
    <name evidence="1" type="ORF">N8M53_14025</name>
</gene>
<dbReference type="PANTHER" id="PTHR45458:SF1">
    <property type="entry name" value="SHORT CHAIN DEHYDROGENASE"/>
    <property type="match status" value="1"/>
</dbReference>
<proteinExistence type="predicted"/>
<sequence length="235" mass="25397">MTPTLLITGANRGIGLALTELYLEHGWQVIACCRFPGSAPHLMTLKNRYATLTTHALDVTDHSAIQQLASQLSDTPIHLLINNAGLYGPKGYQLGEVDTAAWREVLEVNTIAPLIIAEHFTPHLEMAGHSEHTPIFAFLSSKVGSMSDNQSGGGYIYRSSKAALNAVIKSLSIDLRKKGIRSVALHPGWVQTQMGGPNALIDTATSAQGLKHVLDTLTDSQNGNFIDYQGQEIGW</sequence>
<dbReference type="CDD" id="cd05325">
    <property type="entry name" value="carb_red_sniffer_like_SDR_c"/>
    <property type="match status" value="1"/>
</dbReference>
<dbReference type="PRINTS" id="PR00081">
    <property type="entry name" value="GDHRDH"/>
</dbReference>
<dbReference type="Gene3D" id="3.40.50.720">
    <property type="entry name" value="NAD(P)-binding Rossmann-like Domain"/>
    <property type="match status" value="1"/>
</dbReference>
<name>A0AA47KP37_9GAMM</name>
<reference evidence="1" key="1">
    <citation type="submission" date="2022-09" db="EMBL/GenBank/DDBJ databases">
        <authorList>
            <person name="Li Z.-J."/>
        </authorList>
    </citation>
    <scope>NUCLEOTIDE SEQUENCE</scope>
    <source>
        <strain evidence="1">TGB11</strain>
        <plasmid evidence="1">unnamed</plasmid>
    </source>
</reference>
<dbReference type="PANTHER" id="PTHR45458">
    <property type="entry name" value="SHORT-CHAIN DEHYDROGENASE/REDUCTASE SDR"/>
    <property type="match status" value="1"/>
</dbReference>
<dbReference type="Proteomes" id="UP001164748">
    <property type="component" value="Plasmid unnamed"/>
</dbReference>
<dbReference type="InterPro" id="IPR036291">
    <property type="entry name" value="NAD(P)-bd_dom_sf"/>
</dbReference>
<geneLocation type="plasmid" evidence="1 2">
    <name>unnamed</name>
</geneLocation>
<dbReference type="Pfam" id="PF00106">
    <property type="entry name" value="adh_short"/>
    <property type="match status" value="1"/>
</dbReference>
<dbReference type="InterPro" id="IPR002347">
    <property type="entry name" value="SDR_fam"/>
</dbReference>
<protein>
    <submittedName>
        <fullName evidence="1">SDR family oxidoreductase</fullName>
    </submittedName>
</protein>
<accession>A0AA47KP37</accession>
<dbReference type="EMBL" id="CP114589">
    <property type="protein sequence ID" value="WBA10466.1"/>
    <property type="molecule type" value="Genomic_DNA"/>
</dbReference>
<organism evidence="1 2">
    <name type="scientific">Salinivibrio kushneri</name>
    <dbReference type="NCBI Taxonomy" id="1908198"/>
    <lineage>
        <taxon>Bacteria</taxon>
        <taxon>Pseudomonadati</taxon>
        <taxon>Pseudomonadota</taxon>
        <taxon>Gammaproteobacteria</taxon>
        <taxon>Vibrionales</taxon>
        <taxon>Vibrionaceae</taxon>
        <taxon>Salinivibrio</taxon>
    </lineage>
</organism>